<proteinExistence type="predicted"/>
<evidence type="ECO:0000256" key="1">
    <source>
        <dbReference type="SAM" id="MobiDB-lite"/>
    </source>
</evidence>
<comment type="caution">
    <text evidence="2">The sequence shown here is derived from an EMBL/GenBank/DDBJ whole genome shotgun (WGS) entry which is preliminary data.</text>
</comment>
<reference evidence="2" key="1">
    <citation type="submission" date="2021-04" db="EMBL/GenBank/DDBJ databases">
        <authorList>
            <person name="Vanwijnsberghe S."/>
        </authorList>
    </citation>
    <scope>NUCLEOTIDE SEQUENCE</scope>
    <source>
        <strain evidence="2">LMG 31841</strain>
    </source>
</reference>
<feature type="compositionally biased region" description="Low complexity" evidence="1">
    <location>
        <begin position="1"/>
        <end position="14"/>
    </location>
</feature>
<gene>
    <name evidence="2" type="ORF">LMG31841_04388</name>
</gene>
<dbReference type="EMBL" id="CAJQZC010000009">
    <property type="protein sequence ID" value="CAG4914562.1"/>
    <property type="molecule type" value="Genomic_DNA"/>
</dbReference>
<dbReference type="Proteomes" id="UP000789704">
    <property type="component" value="Unassembled WGS sequence"/>
</dbReference>
<sequence>MVSRSSSGKGAAKPAARKTGVKAKAPDDPVVQVRLIGTDVAAFKQFIETTPLNFACAGPRVNAEGIATAHVLMKRSVADEAAKRGIVKVEITAELSANRAGQAAQIGKGNRFADPNVLPTGRGVLLRKPS</sequence>
<accession>A0A9N8X2X2</accession>
<name>A0A9N8X2X2_9BURK</name>
<dbReference type="AlphaFoldDB" id="A0A9N8X2X2"/>
<keyword evidence="3" id="KW-1185">Reference proteome</keyword>
<evidence type="ECO:0000313" key="3">
    <source>
        <dbReference type="Proteomes" id="UP000789704"/>
    </source>
</evidence>
<organism evidence="2 3">
    <name type="scientific">Paraburkholderia saeva</name>
    <dbReference type="NCBI Taxonomy" id="2777537"/>
    <lineage>
        <taxon>Bacteria</taxon>
        <taxon>Pseudomonadati</taxon>
        <taxon>Pseudomonadota</taxon>
        <taxon>Betaproteobacteria</taxon>
        <taxon>Burkholderiales</taxon>
        <taxon>Burkholderiaceae</taxon>
        <taxon>Paraburkholderia</taxon>
    </lineage>
</organism>
<evidence type="ECO:0000313" key="2">
    <source>
        <dbReference type="EMBL" id="CAG4914562.1"/>
    </source>
</evidence>
<feature type="region of interest" description="Disordered" evidence="1">
    <location>
        <begin position="1"/>
        <end position="25"/>
    </location>
</feature>
<protein>
    <submittedName>
        <fullName evidence="2">Uncharacterized protein</fullName>
    </submittedName>
</protein>